<feature type="transmembrane region" description="Helical" evidence="6">
    <location>
        <begin position="46"/>
        <end position="67"/>
    </location>
</feature>
<feature type="domain" description="Amino acid transporter transmembrane" evidence="7">
    <location>
        <begin position="17"/>
        <end position="415"/>
    </location>
</feature>
<evidence type="ECO:0000256" key="3">
    <source>
        <dbReference type="ARBA" id="ARBA00022692"/>
    </source>
</evidence>
<feature type="transmembrane region" description="Helical" evidence="6">
    <location>
        <begin position="20"/>
        <end position="40"/>
    </location>
</feature>
<evidence type="ECO:0000256" key="5">
    <source>
        <dbReference type="ARBA" id="ARBA00023136"/>
    </source>
</evidence>
<dbReference type="InterPro" id="IPR013057">
    <property type="entry name" value="AA_transpt_TM"/>
</dbReference>
<feature type="transmembrane region" description="Helical" evidence="6">
    <location>
        <begin position="396"/>
        <end position="418"/>
    </location>
</feature>
<evidence type="ECO:0000256" key="6">
    <source>
        <dbReference type="SAM" id="Phobius"/>
    </source>
</evidence>
<evidence type="ECO:0000256" key="1">
    <source>
        <dbReference type="ARBA" id="ARBA00004370"/>
    </source>
</evidence>
<keyword evidence="2" id="KW-0813">Transport</keyword>
<feature type="transmembrane region" description="Helical" evidence="6">
    <location>
        <begin position="131"/>
        <end position="153"/>
    </location>
</feature>
<dbReference type="Pfam" id="PF01490">
    <property type="entry name" value="Aa_trans"/>
    <property type="match status" value="1"/>
</dbReference>
<dbReference type="GO" id="GO:0016020">
    <property type="term" value="C:membrane"/>
    <property type="evidence" value="ECO:0007669"/>
    <property type="project" value="UniProtKB-SubCell"/>
</dbReference>
<dbReference type="FunFam" id="1.20.1740.10:FF:000052">
    <property type="entry name" value="Lysine histidine transporter-like 3"/>
    <property type="match status" value="1"/>
</dbReference>
<dbReference type="EMBL" id="JAUCMV010000005">
    <property type="protein sequence ID" value="KAK0394752.1"/>
    <property type="molecule type" value="Genomic_DNA"/>
</dbReference>
<organism evidence="8 9">
    <name type="scientific">Steinernema hermaphroditum</name>
    <dbReference type="NCBI Taxonomy" id="289476"/>
    <lineage>
        <taxon>Eukaryota</taxon>
        <taxon>Metazoa</taxon>
        <taxon>Ecdysozoa</taxon>
        <taxon>Nematoda</taxon>
        <taxon>Chromadorea</taxon>
        <taxon>Rhabditida</taxon>
        <taxon>Tylenchina</taxon>
        <taxon>Panagrolaimomorpha</taxon>
        <taxon>Strongyloidoidea</taxon>
        <taxon>Steinernematidae</taxon>
        <taxon>Steinernema</taxon>
    </lineage>
</organism>
<dbReference type="AlphaFoldDB" id="A0AA39GZ38"/>
<feature type="transmembrane region" description="Helical" evidence="6">
    <location>
        <begin position="242"/>
        <end position="264"/>
    </location>
</feature>
<keyword evidence="4 6" id="KW-1133">Transmembrane helix</keyword>
<feature type="transmembrane region" description="Helical" evidence="6">
    <location>
        <begin position="200"/>
        <end position="221"/>
    </location>
</feature>
<evidence type="ECO:0000313" key="8">
    <source>
        <dbReference type="EMBL" id="KAK0394752.1"/>
    </source>
</evidence>
<feature type="transmembrane region" description="Helical" evidence="6">
    <location>
        <begin position="104"/>
        <end position="125"/>
    </location>
</feature>
<proteinExistence type="predicted"/>
<comment type="subcellular location">
    <subcellularLocation>
        <location evidence="1">Membrane</location>
    </subcellularLocation>
</comment>
<feature type="transmembrane region" description="Helical" evidence="6">
    <location>
        <begin position="284"/>
        <end position="302"/>
    </location>
</feature>
<evidence type="ECO:0000256" key="2">
    <source>
        <dbReference type="ARBA" id="ARBA00022448"/>
    </source>
</evidence>
<feature type="transmembrane region" description="Helical" evidence="6">
    <location>
        <begin position="165"/>
        <end position="188"/>
    </location>
</feature>
<keyword evidence="3 6" id="KW-0812">Transmembrane</keyword>
<dbReference type="Proteomes" id="UP001175271">
    <property type="component" value="Unassembled WGS sequence"/>
</dbReference>
<evidence type="ECO:0000313" key="9">
    <source>
        <dbReference type="Proteomes" id="UP001175271"/>
    </source>
</evidence>
<sequence length="467" mass="51520">MSKERQLKYHVNERGMHWLLATFFVIGDIAGGGLIVLPGALKYTGLTGGIILFFAMMVIASYTAALLGDNWVILQKKWPEYRTHCRKPYPEMGYRGLGPLMRKFVSYCVNFTQFSVGVVYLLLSAKIIQDSILLVTGTHITFCFMIIIVATLLLPVTMLKSPQDFWHVVVAAMFSTGISCLFIIFGISSDSSECARHAEYSPITVGSVLIGMGTFFFSYDGHAAFPTIQHDMKEPHKFGRSVALAYIVVTMVYMPVAILGYITYGSSIGESIIDSIQTPWMQMAANMLIAIHCILTLVFVLNPLNQEAEEYFNLPHTFGIERVICRSTMMLLTVFVAESVPTFGPLVNLVGGSTITLTAIVFPCLFNVYLKAQEHQAEDRIPTLREIVTRTPKPKLILITVIMLFGAIAGTAATYSAIKDLSTTHFAMPCYILPFVSSADESSISAIRCCGPSYNISSRGTPDVCFA</sequence>
<keyword evidence="9" id="KW-1185">Reference proteome</keyword>
<dbReference type="PANTHER" id="PTHR48017">
    <property type="entry name" value="OS05G0424000 PROTEIN-RELATED"/>
    <property type="match status" value="1"/>
</dbReference>
<protein>
    <recommendedName>
        <fullName evidence="7">Amino acid transporter transmembrane domain-containing protein</fullName>
    </recommendedName>
</protein>
<evidence type="ECO:0000256" key="4">
    <source>
        <dbReference type="ARBA" id="ARBA00022989"/>
    </source>
</evidence>
<keyword evidence="5 6" id="KW-0472">Membrane</keyword>
<gene>
    <name evidence="8" type="ORF">QR680_000913</name>
</gene>
<feature type="transmembrane region" description="Helical" evidence="6">
    <location>
        <begin position="349"/>
        <end position="370"/>
    </location>
</feature>
<reference evidence="8" key="1">
    <citation type="submission" date="2023-06" db="EMBL/GenBank/DDBJ databases">
        <title>Genomic analysis of the entomopathogenic nematode Steinernema hermaphroditum.</title>
        <authorList>
            <person name="Schwarz E.M."/>
            <person name="Heppert J.K."/>
            <person name="Baniya A."/>
            <person name="Schwartz H.T."/>
            <person name="Tan C.-H."/>
            <person name="Antoshechkin I."/>
            <person name="Sternberg P.W."/>
            <person name="Goodrich-Blair H."/>
            <person name="Dillman A.R."/>
        </authorList>
    </citation>
    <scope>NUCLEOTIDE SEQUENCE</scope>
    <source>
        <strain evidence="8">PS9179</strain>
        <tissue evidence="8">Whole animal</tissue>
    </source>
</reference>
<comment type="caution">
    <text evidence="8">The sequence shown here is derived from an EMBL/GenBank/DDBJ whole genome shotgun (WGS) entry which is preliminary data.</text>
</comment>
<name>A0AA39GZ38_9BILA</name>
<accession>A0AA39GZ38</accession>
<dbReference type="Gene3D" id="1.20.1740.10">
    <property type="entry name" value="Amino acid/polyamine transporter I"/>
    <property type="match status" value="1"/>
</dbReference>
<evidence type="ECO:0000259" key="7">
    <source>
        <dbReference type="Pfam" id="PF01490"/>
    </source>
</evidence>
<feature type="transmembrane region" description="Helical" evidence="6">
    <location>
        <begin position="323"/>
        <end position="343"/>
    </location>
</feature>